<organism evidence="2 3">
    <name type="scientific">Pseudoroseicyclus tamaricis</name>
    <dbReference type="NCBI Taxonomy" id="2705421"/>
    <lineage>
        <taxon>Bacteria</taxon>
        <taxon>Pseudomonadati</taxon>
        <taxon>Pseudomonadota</taxon>
        <taxon>Alphaproteobacteria</taxon>
        <taxon>Rhodobacterales</taxon>
        <taxon>Paracoccaceae</taxon>
        <taxon>Pseudoroseicyclus</taxon>
    </lineage>
</organism>
<evidence type="ECO:0000313" key="3">
    <source>
        <dbReference type="Proteomes" id="UP000474757"/>
    </source>
</evidence>
<accession>A0A6B2JZY7</accession>
<dbReference type="Proteomes" id="UP000474757">
    <property type="component" value="Unassembled WGS sequence"/>
</dbReference>
<dbReference type="InterPro" id="IPR011008">
    <property type="entry name" value="Dimeric_a/b-barrel"/>
</dbReference>
<comment type="caution">
    <text evidence="2">The sequence shown here is derived from an EMBL/GenBank/DDBJ whole genome shotgun (WGS) entry which is preliminary data.</text>
</comment>
<keyword evidence="3" id="KW-1185">Reference proteome</keyword>
<name>A0A6B2JZY7_9RHOB</name>
<dbReference type="EMBL" id="JAAGAB010000003">
    <property type="protein sequence ID" value="NDV02239.1"/>
    <property type="molecule type" value="Genomic_DNA"/>
</dbReference>
<proteinExistence type="predicted"/>
<protein>
    <submittedName>
        <fullName evidence="2">Antibiotic biosynthesis monooxygenase</fullName>
    </submittedName>
</protein>
<keyword evidence="2" id="KW-0503">Monooxygenase</keyword>
<dbReference type="Gene3D" id="3.30.70.100">
    <property type="match status" value="1"/>
</dbReference>
<keyword evidence="2" id="KW-0560">Oxidoreductase</keyword>
<dbReference type="PROSITE" id="PS51725">
    <property type="entry name" value="ABM"/>
    <property type="match status" value="1"/>
</dbReference>
<dbReference type="Pfam" id="PF03992">
    <property type="entry name" value="ABM"/>
    <property type="match status" value="1"/>
</dbReference>
<reference evidence="2 3" key="1">
    <citation type="submission" date="2020-02" db="EMBL/GenBank/DDBJ databases">
        <title>Pseudoroseicyclus tamarix, sp. nov., isolated from offshore sediment of a Tamarix chinensis forest.</title>
        <authorList>
            <person name="Gai Y."/>
        </authorList>
    </citation>
    <scope>NUCLEOTIDE SEQUENCE [LARGE SCALE GENOMIC DNA]</scope>
    <source>
        <strain evidence="2 3">CLL3-39</strain>
    </source>
</reference>
<sequence>MHGVVGKIVARPGQREAVIKVLEDRPREVPGCLSYVVARDVDDGSAVWVTEIWKSPAVHATSLRSPGAREMVDRLRPLVATVERVATTHILSGAPEG</sequence>
<feature type="domain" description="ABM" evidence="1">
    <location>
        <begin position="2"/>
        <end position="90"/>
    </location>
</feature>
<evidence type="ECO:0000313" key="2">
    <source>
        <dbReference type="EMBL" id="NDV02239.1"/>
    </source>
</evidence>
<dbReference type="InterPro" id="IPR007138">
    <property type="entry name" value="ABM_dom"/>
</dbReference>
<dbReference type="AlphaFoldDB" id="A0A6B2JZY7"/>
<dbReference type="GO" id="GO:0004497">
    <property type="term" value="F:monooxygenase activity"/>
    <property type="evidence" value="ECO:0007669"/>
    <property type="project" value="UniProtKB-KW"/>
</dbReference>
<dbReference type="SUPFAM" id="SSF54909">
    <property type="entry name" value="Dimeric alpha+beta barrel"/>
    <property type="match status" value="1"/>
</dbReference>
<gene>
    <name evidence="2" type="ORF">GZA08_14815</name>
</gene>
<evidence type="ECO:0000259" key="1">
    <source>
        <dbReference type="PROSITE" id="PS51725"/>
    </source>
</evidence>
<dbReference type="RefSeq" id="WP_163894985.1">
    <property type="nucleotide sequence ID" value="NZ_JAAFYS010000003.1"/>
</dbReference>